<dbReference type="Gene3D" id="1.25.10.10">
    <property type="entry name" value="Leucine-rich Repeat Variant"/>
    <property type="match status" value="1"/>
</dbReference>
<dbReference type="InterPro" id="IPR011989">
    <property type="entry name" value="ARM-like"/>
</dbReference>
<evidence type="ECO:0000313" key="2">
    <source>
        <dbReference type="Proteomes" id="UP001061958"/>
    </source>
</evidence>
<dbReference type="OrthoDB" id="10306421at2759"/>
<sequence>MITASLDEPPFESDVDKVFEVLLQSSRNVVGTSDIVFHFVKTWKDLGLDEAFLVGSECDVETLQLVLNLIRKSCETKQENQNTFIPSFFEFILQNLVSSEELEDFDNVETVLKKLLEYSSSLLFRGYGEDLNYLGEVQVSLLRTALFLFVKVLKFPERRSKTLGNFAPEIFYICLFLCYWLSPEDISWLRKEEIIKDKINFADKGPAVVDKKNSASWTCIHCLQILGLYKRVDKVQSLVGQLWPALQSLFVKSLKYEDYQRKNNFASDHPSFVSHLIKHSLALMDAEELEGHISSILKLLVPLSQDFDRQRRLQTIQSFQLLIYRCCSSVVEEHKSPFYIILRVLCRFREPGLIDALLECIIHFIQKIKSRSKDSFDESCTSEFYDLIDAVIDLVSYCTLGSSSFAISMSELRHVVASHLASFIQVVDKRVYPRLQRLLPCICELLEKTCSSLKDIETNSFQSTAEALQSLLNISQCFIPFYRQTLIGSILTCISTSKTFLNMERYEIVCTKCIDLLDIVRIHSDPNIFWNCLNESEEIGKEPPGMEGVTEWIVRYRTHVVNTKYYSGSLEKLDTFDDFFENSSNPFKLFFNISV</sequence>
<dbReference type="EMBL" id="BQMJ01000004">
    <property type="protein sequence ID" value="GJQ08788.1"/>
    <property type="molecule type" value="Genomic_DNA"/>
</dbReference>
<evidence type="ECO:0000313" key="1">
    <source>
        <dbReference type="EMBL" id="GJQ08788.1"/>
    </source>
</evidence>
<organism evidence="1 2">
    <name type="scientific">Galdieria partita</name>
    <dbReference type="NCBI Taxonomy" id="83374"/>
    <lineage>
        <taxon>Eukaryota</taxon>
        <taxon>Rhodophyta</taxon>
        <taxon>Bangiophyceae</taxon>
        <taxon>Galdieriales</taxon>
        <taxon>Galdieriaceae</taxon>
        <taxon>Galdieria</taxon>
    </lineage>
</organism>
<protein>
    <submittedName>
        <fullName evidence="1">Uncharacterized protein</fullName>
    </submittedName>
</protein>
<dbReference type="InterPro" id="IPR016024">
    <property type="entry name" value="ARM-type_fold"/>
</dbReference>
<dbReference type="Proteomes" id="UP001061958">
    <property type="component" value="Unassembled WGS sequence"/>
</dbReference>
<proteinExistence type="predicted"/>
<keyword evidence="2" id="KW-1185">Reference proteome</keyword>
<comment type="caution">
    <text evidence="1">The sequence shown here is derived from an EMBL/GenBank/DDBJ whole genome shotgun (WGS) entry which is preliminary data.</text>
</comment>
<accession>A0A9C7PQK0</accession>
<gene>
    <name evidence="1" type="ORF">GpartN1_g579.t1</name>
</gene>
<reference evidence="1" key="1">
    <citation type="journal article" date="2022" name="Proc. Natl. Acad. Sci. U.S.A.">
        <title>Life cycle and functional genomics of the unicellular red alga Galdieria for elucidating algal and plant evolution and industrial use.</title>
        <authorList>
            <person name="Hirooka S."/>
            <person name="Itabashi T."/>
            <person name="Ichinose T.M."/>
            <person name="Onuma R."/>
            <person name="Fujiwara T."/>
            <person name="Yamashita S."/>
            <person name="Jong L.W."/>
            <person name="Tomita R."/>
            <person name="Iwane A.H."/>
            <person name="Miyagishima S.Y."/>
        </authorList>
    </citation>
    <scope>NUCLEOTIDE SEQUENCE</scope>
    <source>
        <strain evidence="1">NBRC 102759</strain>
    </source>
</reference>
<dbReference type="AlphaFoldDB" id="A0A9C7PQK0"/>
<name>A0A9C7PQK0_9RHOD</name>
<reference evidence="1" key="2">
    <citation type="submission" date="2022-01" db="EMBL/GenBank/DDBJ databases">
        <authorList>
            <person name="Hirooka S."/>
            <person name="Miyagishima S.Y."/>
        </authorList>
    </citation>
    <scope>NUCLEOTIDE SEQUENCE</scope>
    <source>
        <strain evidence="1">NBRC 102759</strain>
    </source>
</reference>
<dbReference type="SUPFAM" id="SSF48371">
    <property type="entry name" value="ARM repeat"/>
    <property type="match status" value="1"/>
</dbReference>